<name>A0AAV6JGX8_9ERIC</name>
<evidence type="ECO:0000313" key="2">
    <source>
        <dbReference type="Proteomes" id="UP000823749"/>
    </source>
</evidence>
<keyword evidence="2" id="KW-1185">Reference proteome</keyword>
<evidence type="ECO:0000313" key="1">
    <source>
        <dbReference type="EMBL" id="KAG5538745.1"/>
    </source>
</evidence>
<dbReference type="AlphaFoldDB" id="A0AAV6JGX8"/>
<comment type="caution">
    <text evidence="1">The sequence shown here is derived from an EMBL/GenBank/DDBJ whole genome shotgun (WGS) entry which is preliminary data.</text>
</comment>
<dbReference type="EMBL" id="JACTNZ010000007">
    <property type="protein sequence ID" value="KAG5538745.1"/>
    <property type="molecule type" value="Genomic_DNA"/>
</dbReference>
<protein>
    <submittedName>
        <fullName evidence="1">Uncharacterized protein</fullName>
    </submittedName>
</protein>
<accession>A0AAV6JGX8</accession>
<dbReference type="Proteomes" id="UP000823749">
    <property type="component" value="Chromosome 7"/>
</dbReference>
<reference evidence="1" key="1">
    <citation type="submission" date="2020-08" db="EMBL/GenBank/DDBJ databases">
        <title>Plant Genome Project.</title>
        <authorList>
            <person name="Zhang R.-G."/>
        </authorList>
    </citation>
    <scope>NUCLEOTIDE SEQUENCE</scope>
    <source>
        <strain evidence="1">WSP0</strain>
        <tissue evidence="1">Leaf</tissue>
    </source>
</reference>
<sequence>MDYGDNCTFPSPSHLCFSSFGNLSALYLSRVDVTDQVLADILCNCPLPEELSVEFSRVKYLELRLRLEEQDEHSILFLAAMIEACP</sequence>
<proteinExistence type="predicted"/>
<gene>
    <name evidence="1" type="ORF">RHGRI_019340</name>
</gene>
<organism evidence="1 2">
    <name type="scientific">Rhododendron griersonianum</name>
    <dbReference type="NCBI Taxonomy" id="479676"/>
    <lineage>
        <taxon>Eukaryota</taxon>
        <taxon>Viridiplantae</taxon>
        <taxon>Streptophyta</taxon>
        <taxon>Embryophyta</taxon>
        <taxon>Tracheophyta</taxon>
        <taxon>Spermatophyta</taxon>
        <taxon>Magnoliopsida</taxon>
        <taxon>eudicotyledons</taxon>
        <taxon>Gunneridae</taxon>
        <taxon>Pentapetalae</taxon>
        <taxon>asterids</taxon>
        <taxon>Ericales</taxon>
        <taxon>Ericaceae</taxon>
        <taxon>Ericoideae</taxon>
        <taxon>Rhodoreae</taxon>
        <taxon>Rhododendron</taxon>
    </lineage>
</organism>